<organism evidence="2 3">
    <name type="scientific">Virgibacillus halodenitrificans</name>
    <name type="common">Bacillus halodenitrificans</name>
    <dbReference type="NCBI Taxonomy" id="1482"/>
    <lineage>
        <taxon>Bacteria</taxon>
        <taxon>Bacillati</taxon>
        <taxon>Bacillota</taxon>
        <taxon>Bacilli</taxon>
        <taxon>Bacillales</taxon>
        <taxon>Bacillaceae</taxon>
        <taxon>Virgibacillus</taxon>
    </lineage>
</organism>
<proteinExistence type="predicted"/>
<evidence type="ECO:0000256" key="1">
    <source>
        <dbReference type="SAM" id="Phobius"/>
    </source>
</evidence>
<feature type="transmembrane region" description="Helical" evidence="1">
    <location>
        <begin position="7"/>
        <end position="25"/>
    </location>
</feature>
<gene>
    <name evidence="2" type="ORF">IC602_04660</name>
</gene>
<keyword evidence="3" id="KW-1185">Reference proteome</keyword>
<comment type="caution">
    <text evidence="2">The sequence shown here is derived from an EMBL/GenBank/DDBJ whole genome shotgun (WGS) entry which is preliminary data.</text>
</comment>
<dbReference type="RefSeq" id="WP_189777291.1">
    <property type="nucleotide sequence ID" value="NZ_JACWEZ010000002.1"/>
</dbReference>
<name>A0ABR7VIY3_VIRHA</name>
<keyword evidence="1" id="KW-0812">Transmembrane</keyword>
<accession>A0ABR7VIY3</accession>
<keyword evidence="1" id="KW-1133">Transmembrane helix</keyword>
<dbReference type="Proteomes" id="UP000621631">
    <property type="component" value="Unassembled WGS sequence"/>
</dbReference>
<keyword evidence="1" id="KW-0472">Membrane</keyword>
<sequence>MYKRLRTFLFGMLGVFVGMIASDIIRSGEINWNNIGLFTTIVFLILLFILGIGLYKKKDEN</sequence>
<feature type="transmembrane region" description="Helical" evidence="1">
    <location>
        <begin position="37"/>
        <end position="55"/>
    </location>
</feature>
<protein>
    <submittedName>
        <fullName evidence="2">Uncharacterized protein</fullName>
    </submittedName>
</protein>
<reference evidence="2 3" key="1">
    <citation type="submission" date="2020-09" db="EMBL/GenBank/DDBJ databases">
        <title>Draft Genome Sequences of Oil-Oxidizing Bacteria Halomonas titanicae, Marinobacter lutaoensis, and Virgibacillus halodenitrificans Isolated from Highly Saline Environments.</title>
        <authorList>
            <person name="Grouzdev D.S."/>
            <person name="Sokolova D.S."/>
            <person name="Semenova E.M."/>
            <person name="Borzenkov I.A."/>
            <person name="Bidzhieva S.K."/>
            <person name="Poltaraus A.B."/>
            <person name="Nazina T.N."/>
        </authorList>
    </citation>
    <scope>NUCLEOTIDE SEQUENCE [LARGE SCALE GENOMIC DNA]</scope>
    <source>
        <strain evidence="2 3">VKM B-3472D</strain>
    </source>
</reference>
<dbReference type="EMBL" id="JACWEZ010000002">
    <property type="protein sequence ID" value="MBD1221890.1"/>
    <property type="molecule type" value="Genomic_DNA"/>
</dbReference>
<evidence type="ECO:0000313" key="2">
    <source>
        <dbReference type="EMBL" id="MBD1221890.1"/>
    </source>
</evidence>
<evidence type="ECO:0000313" key="3">
    <source>
        <dbReference type="Proteomes" id="UP000621631"/>
    </source>
</evidence>